<proteinExistence type="predicted"/>
<dbReference type="SUPFAM" id="SSF110857">
    <property type="entry name" value="Gamma-glutamyl cyclotransferase-like"/>
    <property type="match status" value="1"/>
</dbReference>
<dbReference type="Pfam" id="PF13772">
    <property type="entry name" value="AIG2_2"/>
    <property type="match status" value="1"/>
</dbReference>
<dbReference type="InterPro" id="IPR036568">
    <property type="entry name" value="GGCT-like_sf"/>
</dbReference>
<dbReference type="PANTHER" id="PTHR12935:SF0">
    <property type="entry name" value="GAMMA-GLUTAMYLCYCLOTRANSFERASE"/>
    <property type="match status" value="1"/>
</dbReference>
<dbReference type="RefSeq" id="WP_184306078.1">
    <property type="nucleotide sequence ID" value="NZ_JACHXU010000012.1"/>
</dbReference>
<dbReference type="Proteomes" id="UP000536179">
    <property type="component" value="Unassembled WGS sequence"/>
</dbReference>
<sequence length="175" mass="19443">MNVRLEETFDHFAYGSNMSTRRLRKRCPSAVVVSTGYVVGRKLCFHKIGKDGTAKADAFWTGDASDVLHGVIYRCNQSDRAMLDRCESIGVGYTTAAVEVHTSTGDAHRVYLYEALPSMISASLRPARWYVEHVLDGAVEHGLPREYQESLRQLIEKSESGTICDCLTKPRGGIV</sequence>
<dbReference type="AlphaFoldDB" id="A0A7W5H798"/>
<protein>
    <recommendedName>
        <fullName evidence="6">Gamma-glutamylcyclotransferase</fullName>
    </recommendedName>
</protein>
<dbReference type="EMBL" id="JACHXU010000012">
    <property type="protein sequence ID" value="MBB3207790.1"/>
    <property type="molecule type" value="Genomic_DNA"/>
</dbReference>
<dbReference type="Gene3D" id="3.10.490.10">
    <property type="entry name" value="Gamma-glutamyl cyclotransferase-like"/>
    <property type="match status" value="1"/>
</dbReference>
<dbReference type="PANTHER" id="PTHR12935">
    <property type="entry name" value="GAMMA-GLUTAMYLCYCLOTRANSFERASE"/>
    <property type="match status" value="1"/>
</dbReference>
<name>A0A7W5H798_9BACT</name>
<feature type="binding site" evidence="3">
    <location>
        <position position="130"/>
    </location>
    <ligand>
        <name>substrate</name>
    </ligand>
</feature>
<keyword evidence="1" id="KW-0456">Lyase</keyword>
<dbReference type="CDD" id="cd06661">
    <property type="entry name" value="GGCT_like"/>
    <property type="match status" value="1"/>
</dbReference>
<gene>
    <name evidence="4" type="ORF">FHS27_003617</name>
</gene>
<dbReference type="InterPro" id="IPR017939">
    <property type="entry name" value="G-Glutamylcylcotransferase"/>
</dbReference>
<evidence type="ECO:0000313" key="4">
    <source>
        <dbReference type="EMBL" id="MBB3207790.1"/>
    </source>
</evidence>
<accession>A0A7W5H798</accession>
<evidence type="ECO:0000313" key="5">
    <source>
        <dbReference type="Proteomes" id="UP000536179"/>
    </source>
</evidence>
<feature type="active site" description="Proton acceptor" evidence="2">
    <location>
        <position position="87"/>
    </location>
</feature>
<reference evidence="4 5" key="1">
    <citation type="submission" date="2020-08" db="EMBL/GenBank/DDBJ databases">
        <title>Genomic Encyclopedia of Type Strains, Phase III (KMG-III): the genomes of soil and plant-associated and newly described type strains.</title>
        <authorList>
            <person name="Whitman W."/>
        </authorList>
    </citation>
    <scope>NUCLEOTIDE SEQUENCE [LARGE SCALE GENOMIC DNA]</scope>
    <source>
        <strain evidence="4 5">CECT 8075</strain>
    </source>
</reference>
<organism evidence="4 5">
    <name type="scientific">Aporhodopirellula rubra</name>
    <dbReference type="NCBI Taxonomy" id="980271"/>
    <lineage>
        <taxon>Bacteria</taxon>
        <taxon>Pseudomonadati</taxon>
        <taxon>Planctomycetota</taxon>
        <taxon>Planctomycetia</taxon>
        <taxon>Pirellulales</taxon>
        <taxon>Pirellulaceae</taxon>
        <taxon>Aporhodopirellula</taxon>
    </lineage>
</organism>
<evidence type="ECO:0008006" key="6">
    <source>
        <dbReference type="Google" id="ProtNLM"/>
    </source>
</evidence>
<dbReference type="GO" id="GO:0003839">
    <property type="term" value="F:gamma-glutamylcyclotransferase activity"/>
    <property type="evidence" value="ECO:0007669"/>
    <property type="project" value="InterPro"/>
</dbReference>
<comment type="caution">
    <text evidence="4">The sequence shown here is derived from an EMBL/GenBank/DDBJ whole genome shotgun (WGS) entry which is preliminary data.</text>
</comment>
<evidence type="ECO:0000256" key="3">
    <source>
        <dbReference type="PIRSR" id="PIRSR617939-2"/>
    </source>
</evidence>
<evidence type="ECO:0000256" key="1">
    <source>
        <dbReference type="ARBA" id="ARBA00023239"/>
    </source>
</evidence>
<dbReference type="InterPro" id="IPR013024">
    <property type="entry name" value="GGCT-like"/>
</dbReference>
<evidence type="ECO:0000256" key="2">
    <source>
        <dbReference type="PIRSR" id="PIRSR617939-1"/>
    </source>
</evidence>
<keyword evidence="5" id="KW-1185">Reference proteome</keyword>